<reference evidence="1" key="1">
    <citation type="journal article" date="1997" name="Nucleic Acids Res.">
        <title>tRNAscan-SE: a program for improved detection of transfer RNA genes in genomic sequence.</title>
        <authorList>
            <person name="Lowe T.M."/>
            <person name="Eddy S.R."/>
        </authorList>
    </citation>
    <scope>NUCLEOTIDE SEQUENCE [LARGE SCALE GENOMIC DNA]</scope>
    <source>
        <strain evidence="1">r\B97-61/B2</strain>
    </source>
</reference>
<organism evidence="1 2">
    <name type="scientific">Theobroma cacao</name>
    <name type="common">Cacao</name>
    <name type="synonym">Cocoa</name>
    <dbReference type="NCBI Taxonomy" id="3641"/>
    <lineage>
        <taxon>Eukaryota</taxon>
        <taxon>Viridiplantae</taxon>
        <taxon>Streptophyta</taxon>
        <taxon>Embryophyta</taxon>
        <taxon>Tracheophyta</taxon>
        <taxon>Spermatophyta</taxon>
        <taxon>Magnoliopsida</taxon>
        <taxon>eudicotyledons</taxon>
        <taxon>Gunneridae</taxon>
        <taxon>Pentapetalae</taxon>
        <taxon>rosids</taxon>
        <taxon>malvids</taxon>
        <taxon>Malvales</taxon>
        <taxon>Malvaceae</taxon>
        <taxon>Byttnerioideae</taxon>
        <taxon>Theobroma</taxon>
    </lineage>
</organism>
<dbReference type="RefSeq" id="XP_017977423.1">
    <property type="nucleotide sequence ID" value="XM_018121934.1"/>
</dbReference>
<evidence type="ECO:0000313" key="1">
    <source>
        <dbReference type="Proteomes" id="UP000694886"/>
    </source>
</evidence>
<proteinExistence type="predicted"/>
<dbReference type="Gramene" id="Tc05v2_t013430.1">
    <property type="protein sequence ID" value="Tc05v2_p013430.1"/>
    <property type="gene ID" value="Tc05v2_g013430"/>
</dbReference>
<gene>
    <name evidence="2" type="primary">LOC108662299</name>
</gene>
<dbReference type="GeneID" id="108662299"/>
<sequence>MTRNAVGLQDVSASIIQARRTLSRNIYCTKNDWVSHGQDFSAEVWVKPELEGKQGKIQIEDEVTETRSHSDARLSHQQQSMGAAGLLVLDQIQGWWFITKNCPFPGQ</sequence>
<reference evidence="2" key="2">
    <citation type="submission" date="2025-08" db="UniProtKB">
        <authorList>
            <consortium name="RefSeq"/>
        </authorList>
    </citation>
    <scope>IDENTIFICATION</scope>
</reference>
<name>A0AB32WDT9_THECC</name>
<protein>
    <submittedName>
        <fullName evidence="2">Uncharacterized protein LOC108662299 isoform X2</fullName>
    </submittedName>
</protein>
<evidence type="ECO:0000313" key="2">
    <source>
        <dbReference type="RefSeq" id="XP_017977423.1"/>
    </source>
</evidence>
<dbReference type="Proteomes" id="UP000694886">
    <property type="component" value="Chromosome 5"/>
</dbReference>
<accession>A0AB32WDT9</accession>
<dbReference type="AlphaFoldDB" id="A0AB32WDT9"/>